<organism evidence="2 3">
    <name type="scientific">Aegilops tauschii subsp. strangulata</name>
    <name type="common">Goatgrass</name>
    <dbReference type="NCBI Taxonomy" id="200361"/>
    <lineage>
        <taxon>Eukaryota</taxon>
        <taxon>Viridiplantae</taxon>
        <taxon>Streptophyta</taxon>
        <taxon>Embryophyta</taxon>
        <taxon>Tracheophyta</taxon>
        <taxon>Spermatophyta</taxon>
        <taxon>Magnoliopsida</taxon>
        <taxon>Liliopsida</taxon>
        <taxon>Poales</taxon>
        <taxon>Poaceae</taxon>
        <taxon>BOP clade</taxon>
        <taxon>Pooideae</taxon>
        <taxon>Triticodae</taxon>
        <taxon>Triticeae</taxon>
        <taxon>Triticinae</taxon>
        <taxon>Aegilops</taxon>
    </lineage>
</organism>
<evidence type="ECO:0000313" key="3">
    <source>
        <dbReference type="Proteomes" id="UP000015105"/>
    </source>
</evidence>
<feature type="compositionally biased region" description="Basic and acidic residues" evidence="1">
    <location>
        <begin position="13"/>
        <end position="23"/>
    </location>
</feature>
<keyword evidence="3" id="KW-1185">Reference proteome</keyword>
<reference evidence="2" key="5">
    <citation type="journal article" date="2021" name="G3 (Bethesda)">
        <title>Aegilops tauschii genome assembly Aet v5.0 features greater sequence contiguity and improved annotation.</title>
        <authorList>
            <person name="Wang L."/>
            <person name="Zhu T."/>
            <person name="Rodriguez J.C."/>
            <person name="Deal K.R."/>
            <person name="Dubcovsky J."/>
            <person name="McGuire P.E."/>
            <person name="Lux T."/>
            <person name="Spannagl M."/>
            <person name="Mayer K.F.X."/>
            <person name="Baldrich P."/>
            <person name="Meyers B.C."/>
            <person name="Huo N."/>
            <person name="Gu Y.Q."/>
            <person name="Zhou H."/>
            <person name="Devos K.M."/>
            <person name="Bennetzen J.L."/>
            <person name="Unver T."/>
            <person name="Budak H."/>
            <person name="Gulick P.J."/>
            <person name="Galiba G."/>
            <person name="Kalapos B."/>
            <person name="Nelson D.R."/>
            <person name="Li P."/>
            <person name="You F.M."/>
            <person name="Luo M.C."/>
            <person name="Dvorak J."/>
        </authorList>
    </citation>
    <scope>NUCLEOTIDE SEQUENCE [LARGE SCALE GENOMIC DNA]</scope>
    <source>
        <strain evidence="2">cv. AL8/78</strain>
    </source>
</reference>
<evidence type="ECO:0000256" key="1">
    <source>
        <dbReference type="SAM" id="MobiDB-lite"/>
    </source>
</evidence>
<evidence type="ECO:0000313" key="2">
    <source>
        <dbReference type="EnsemblPlants" id="AET1Gv20411400.14"/>
    </source>
</evidence>
<protein>
    <submittedName>
        <fullName evidence="2">Uncharacterized protein</fullName>
    </submittedName>
</protein>
<dbReference type="EnsemblPlants" id="AET1Gv20411400.14">
    <property type="protein sequence ID" value="AET1Gv20411400.14"/>
    <property type="gene ID" value="AET1Gv20411400"/>
</dbReference>
<reference evidence="2" key="3">
    <citation type="journal article" date="2017" name="Nature">
        <title>Genome sequence of the progenitor of the wheat D genome Aegilops tauschii.</title>
        <authorList>
            <person name="Luo M.C."/>
            <person name="Gu Y.Q."/>
            <person name="Puiu D."/>
            <person name="Wang H."/>
            <person name="Twardziok S.O."/>
            <person name="Deal K.R."/>
            <person name="Huo N."/>
            <person name="Zhu T."/>
            <person name="Wang L."/>
            <person name="Wang Y."/>
            <person name="McGuire P.E."/>
            <person name="Liu S."/>
            <person name="Long H."/>
            <person name="Ramasamy R.K."/>
            <person name="Rodriguez J.C."/>
            <person name="Van S.L."/>
            <person name="Yuan L."/>
            <person name="Wang Z."/>
            <person name="Xia Z."/>
            <person name="Xiao L."/>
            <person name="Anderson O.D."/>
            <person name="Ouyang S."/>
            <person name="Liang Y."/>
            <person name="Zimin A.V."/>
            <person name="Pertea G."/>
            <person name="Qi P."/>
            <person name="Bennetzen J.L."/>
            <person name="Dai X."/>
            <person name="Dawson M.W."/>
            <person name="Muller H.G."/>
            <person name="Kugler K."/>
            <person name="Rivarola-Duarte L."/>
            <person name="Spannagl M."/>
            <person name="Mayer K.F.X."/>
            <person name="Lu F.H."/>
            <person name="Bevan M.W."/>
            <person name="Leroy P."/>
            <person name="Li P."/>
            <person name="You F.M."/>
            <person name="Sun Q."/>
            <person name="Liu Z."/>
            <person name="Lyons E."/>
            <person name="Wicker T."/>
            <person name="Salzberg S.L."/>
            <person name="Devos K.M."/>
            <person name="Dvorak J."/>
        </authorList>
    </citation>
    <scope>NUCLEOTIDE SEQUENCE [LARGE SCALE GENOMIC DNA]</scope>
    <source>
        <strain evidence="2">cv. AL8/78</strain>
    </source>
</reference>
<reference evidence="2" key="4">
    <citation type="submission" date="2019-03" db="UniProtKB">
        <authorList>
            <consortium name="EnsemblPlants"/>
        </authorList>
    </citation>
    <scope>IDENTIFICATION</scope>
</reference>
<reference evidence="3" key="1">
    <citation type="journal article" date="2014" name="Science">
        <title>Ancient hybridizations among the ancestral genomes of bread wheat.</title>
        <authorList>
            <consortium name="International Wheat Genome Sequencing Consortium,"/>
            <person name="Marcussen T."/>
            <person name="Sandve S.R."/>
            <person name="Heier L."/>
            <person name="Spannagl M."/>
            <person name="Pfeifer M."/>
            <person name="Jakobsen K.S."/>
            <person name="Wulff B.B."/>
            <person name="Steuernagel B."/>
            <person name="Mayer K.F."/>
            <person name="Olsen O.A."/>
        </authorList>
    </citation>
    <scope>NUCLEOTIDE SEQUENCE [LARGE SCALE GENOMIC DNA]</scope>
    <source>
        <strain evidence="3">cv. AL8/78</strain>
    </source>
</reference>
<dbReference type="Gramene" id="AET1Gv20411400.14">
    <property type="protein sequence ID" value="AET1Gv20411400.14"/>
    <property type="gene ID" value="AET1Gv20411400"/>
</dbReference>
<dbReference type="Proteomes" id="UP000015105">
    <property type="component" value="Chromosome 1D"/>
</dbReference>
<name>A0A452YGL9_AEGTS</name>
<proteinExistence type="predicted"/>
<reference evidence="3" key="2">
    <citation type="journal article" date="2017" name="Nat. Plants">
        <title>The Aegilops tauschii genome reveals multiple impacts of transposons.</title>
        <authorList>
            <person name="Zhao G."/>
            <person name="Zou C."/>
            <person name="Li K."/>
            <person name="Wang K."/>
            <person name="Li T."/>
            <person name="Gao L."/>
            <person name="Zhang X."/>
            <person name="Wang H."/>
            <person name="Yang Z."/>
            <person name="Liu X."/>
            <person name="Jiang W."/>
            <person name="Mao L."/>
            <person name="Kong X."/>
            <person name="Jiao Y."/>
            <person name="Jia J."/>
        </authorList>
    </citation>
    <scope>NUCLEOTIDE SEQUENCE [LARGE SCALE GENOMIC DNA]</scope>
    <source>
        <strain evidence="3">cv. AL8/78</strain>
    </source>
</reference>
<accession>A0A452YGL9</accession>
<feature type="region of interest" description="Disordered" evidence="1">
    <location>
        <begin position="1"/>
        <end position="39"/>
    </location>
</feature>
<dbReference type="AlphaFoldDB" id="A0A452YGL9"/>
<sequence>MELANLEVEDYEKENQEKKEETGSGKYNEPTDYNASQESVGTLGQRLAELHGVEVIERNDEDKEVELKRSLRNRGKEDQKVEDLAKIRAVERDNYDKGAAKKRCWSWGQDC</sequence>